<dbReference type="InterPro" id="IPR011006">
    <property type="entry name" value="CheY-like_superfamily"/>
</dbReference>
<dbReference type="CDD" id="cd00156">
    <property type="entry name" value="REC"/>
    <property type="match status" value="1"/>
</dbReference>
<feature type="domain" description="Response regulatory" evidence="5">
    <location>
        <begin position="2"/>
        <end position="118"/>
    </location>
</feature>
<dbReference type="KEGG" id="saga:M5M_00385"/>
<proteinExistence type="predicted"/>
<dbReference type="PANTHER" id="PTHR45138">
    <property type="entry name" value="REGULATORY COMPONENTS OF SENSORY TRANSDUCTION SYSTEM"/>
    <property type="match status" value="1"/>
</dbReference>
<dbReference type="GO" id="GO:1902201">
    <property type="term" value="P:negative regulation of bacterial-type flagellum-dependent cell motility"/>
    <property type="evidence" value="ECO:0007669"/>
    <property type="project" value="TreeGrafter"/>
</dbReference>
<protein>
    <recommendedName>
        <fullName evidence="2">diguanylate cyclase</fullName>
        <ecNumber evidence="2">2.7.7.65</ecNumber>
    </recommendedName>
</protein>
<dbReference type="PROSITE" id="PS50887">
    <property type="entry name" value="GGDEF"/>
    <property type="match status" value="1"/>
</dbReference>
<dbReference type="SMART" id="SM00267">
    <property type="entry name" value="GGDEF"/>
    <property type="match status" value="1"/>
</dbReference>
<dbReference type="STRING" id="1117647.M5M_00385"/>
<evidence type="ECO:0000256" key="4">
    <source>
        <dbReference type="PROSITE-ProRule" id="PRU00169"/>
    </source>
</evidence>
<dbReference type="Pfam" id="PF00990">
    <property type="entry name" value="GGDEF"/>
    <property type="match status" value="1"/>
</dbReference>
<dbReference type="PROSITE" id="PS50110">
    <property type="entry name" value="RESPONSE_REGULATORY"/>
    <property type="match status" value="2"/>
</dbReference>
<dbReference type="FunFam" id="3.30.70.270:FF:000001">
    <property type="entry name" value="Diguanylate cyclase domain protein"/>
    <property type="match status" value="1"/>
</dbReference>
<dbReference type="SUPFAM" id="SSF55073">
    <property type="entry name" value="Nucleotide cyclase"/>
    <property type="match status" value="1"/>
</dbReference>
<evidence type="ECO:0000256" key="3">
    <source>
        <dbReference type="ARBA" id="ARBA00034247"/>
    </source>
</evidence>
<dbReference type="GO" id="GO:0005886">
    <property type="term" value="C:plasma membrane"/>
    <property type="evidence" value="ECO:0007669"/>
    <property type="project" value="TreeGrafter"/>
</dbReference>
<feature type="modified residue" description="4-aspartylphosphate" evidence="4">
    <location>
        <position position="178"/>
    </location>
</feature>
<comment type="cofactor">
    <cofactor evidence="1">
        <name>Mg(2+)</name>
        <dbReference type="ChEBI" id="CHEBI:18420"/>
    </cofactor>
</comment>
<dbReference type="PANTHER" id="PTHR45138:SF9">
    <property type="entry name" value="DIGUANYLATE CYCLASE DGCM-RELATED"/>
    <property type="match status" value="1"/>
</dbReference>
<dbReference type="Pfam" id="PF00072">
    <property type="entry name" value="Response_reg"/>
    <property type="match status" value="2"/>
</dbReference>
<evidence type="ECO:0000259" key="6">
    <source>
        <dbReference type="PROSITE" id="PS50887"/>
    </source>
</evidence>
<keyword evidence="8" id="KW-1185">Reference proteome</keyword>
<dbReference type="RefSeq" id="WP_015045487.1">
    <property type="nucleotide sequence ID" value="NC_018868.3"/>
</dbReference>
<dbReference type="GO" id="GO:0052621">
    <property type="term" value="F:diguanylate cyclase activity"/>
    <property type="evidence" value="ECO:0007669"/>
    <property type="project" value="UniProtKB-EC"/>
</dbReference>
<dbReference type="AlphaFoldDB" id="K4KE50"/>
<dbReference type="InterPro" id="IPR050469">
    <property type="entry name" value="Diguanylate_Cyclase"/>
</dbReference>
<dbReference type="Gene3D" id="3.40.50.2300">
    <property type="match status" value="2"/>
</dbReference>
<comment type="catalytic activity">
    <reaction evidence="3">
        <text>2 GTP = 3',3'-c-di-GMP + 2 diphosphate</text>
        <dbReference type="Rhea" id="RHEA:24898"/>
        <dbReference type="ChEBI" id="CHEBI:33019"/>
        <dbReference type="ChEBI" id="CHEBI:37565"/>
        <dbReference type="ChEBI" id="CHEBI:58805"/>
        <dbReference type="EC" id="2.7.7.65"/>
    </reaction>
</comment>
<organism evidence="7 8">
    <name type="scientific">Simiduia agarivorans (strain DSM 21679 / JCM 13881 / BCRC 17597 / SA1)</name>
    <dbReference type="NCBI Taxonomy" id="1117647"/>
    <lineage>
        <taxon>Bacteria</taxon>
        <taxon>Pseudomonadati</taxon>
        <taxon>Pseudomonadota</taxon>
        <taxon>Gammaproteobacteria</taxon>
        <taxon>Cellvibrionales</taxon>
        <taxon>Cellvibrionaceae</taxon>
        <taxon>Simiduia</taxon>
    </lineage>
</organism>
<dbReference type="OrthoDB" id="9812260at2"/>
<evidence type="ECO:0000313" key="8">
    <source>
        <dbReference type="Proteomes" id="UP000000466"/>
    </source>
</evidence>
<evidence type="ECO:0000256" key="1">
    <source>
        <dbReference type="ARBA" id="ARBA00001946"/>
    </source>
</evidence>
<accession>K4KE50</accession>
<dbReference type="eggNOG" id="COG3706">
    <property type="taxonomic scope" value="Bacteria"/>
</dbReference>
<dbReference type="NCBIfam" id="TIGR00254">
    <property type="entry name" value="GGDEF"/>
    <property type="match status" value="1"/>
</dbReference>
<dbReference type="Proteomes" id="UP000000466">
    <property type="component" value="Chromosome"/>
</dbReference>
<evidence type="ECO:0000259" key="5">
    <source>
        <dbReference type="PROSITE" id="PS50110"/>
    </source>
</evidence>
<sequence>MQALIVEPSATYRKLLSSTLAVHGFSTLEADSASTALLLAEQHPAQLVVASAALPDMAVARLCQSLHQIANLRHVPVLVLSSKIDPELQKECLEGGVTDLFHKKNFAQFERSVDEFARQIMGRNRAHGRILYVEDTRSVGVATKMLLENAEHDVTFFTTAEEAMAAFNQSDFDLVLTDVVLAGENSGLTLVRQIRSHQDVNKRDIPIIAISGYGDEARRLQLFKAGVSDYTAKPVLAEELLARVNNQIKTQRLVSQLKMQQQQLERLAMRDQLTGLYNRHFLMEVVEKRIAESKRKSTDLSLVILDVDHFKQVNDVHGHAVGDQVLVQVGNMLQQFGRKDDVIARYGGEEFVILMSHCGLNDAERKADALRNRLMELRPADLEVTASFGVAALTPDSGDFATLFGRADAAVYRAKEQGRNCVRVAEIGHGLTVGL</sequence>
<dbReference type="EMBL" id="CP003746">
    <property type="protein sequence ID" value="AFU97314.1"/>
    <property type="molecule type" value="Genomic_DNA"/>
</dbReference>
<comment type="caution">
    <text evidence="4">Lacks conserved residue(s) required for the propagation of feature annotation.</text>
</comment>
<keyword evidence="4" id="KW-0597">Phosphoprotein</keyword>
<dbReference type="InterPro" id="IPR043128">
    <property type="entry name" value="Rev_trsase/Diguanyl_cyclase"/>
</dbReference>
<name>K4KE50_SIMAS</name>
<dbReference type="SMART" id="SM00448">
    <property type="entry name" value="REC"/>
    <property type="match status" value="2"/>
</dbReference>
<feature type="domain" description="Response regulatory" evidence="5">
    <location>
        <begin position="129"/>
        <end position="248"/>
    </location>
</feature>
<dbReference type="InterPro" id="IPR001789">
    <property type="entry name" value="Sig_transdc_resp-reg_receiver"/>
</dbReference>
<evidence type="ECO:0000256" key="2">
    <source>
        <dbReference type="ARBA" id="ARBA00012528"/>
    </source>
</evidence>
<dbReference type="CDD" id="cd01949">
    <property type="entry name" value="GGDEF"/>
    <property type="match status" value="1"/>
</dbReference>
<evidence type="ECO:0000313" key="7">
    <source>
        <dbReference type="EMBL" id="AFU97314.1"/>
    </source>
</evidence>
<feature type="domain" description="GGDEF" evidence="6">
    <location>
        <begin position="298"/>
        <end position="427"/>
    </location>
</feature>
<dbReference type="Gene3D" id="3.30.70.270">
    <property type="match status" value="1"/>
</dbReference>
<dbReference type="EC" id="2.7.7.65" evidence="2"/>
<dbReference type="InterPro" id="IPR029787">
    <property type="entry name" value="Nucleotide_cyclase"/>
</dbReference>
<gene>
    <name evidence="7" type="ordered locus">M5M_00385</name>
</gene>
<dbReference type="GO" id="GO:0043709">
    <property type="term" value="P:cell adhesion involved in single-species biofilm formation"/>
    <property type="evidence" value="ECO:0007669"/>
    <property type="project" value="TreeGrafter"/>
</dbReference>
<dbReference type="SUPFAM" id="SSF52172">
    <property type="entry name" value="CheY-like"/>
    <property type="match status" value="2"/>
</dbReference>
<dbReference type="GO" id="GO:0000160">
    <property type="term" value="P:phosphorelay signal transduction system"/>
    <property type="evidence" value="ECO:0007669"/>
    <property type="project" value="InterPro"/>
</dbReference>
<dbReference type="HOGENOM" id="CLU_000445_11_28_6"/>
<dbReference type="InterPro" id="IPR000160">
    <property type="entry name" value="GGDEF_dom"/>
</dbReference>
<reference evidence="7 8" key="1">
    <citation type="journal article" date="2013" name="Genome Announc.">
        <title>Complete genome sequence of Simiduia agarivorans SA1(T), a marine bacterium able to degrade a variety of polysaccharides.</title>
        <authorList>
            <person name="Lin S.Y."/>
            <person name="Shieh W.Y."/>
            <person name="Chen J.S."/>
            <person name="Tang S.L."/>
        </authorList>
    </citation>
    <scope>NUCLEOTIDE SEQUENCE [LARGE SCALE GENOMIC DNA]</scope>
    <source>
        <strain evidence="8">DSM 21679 / JCM 13881 / BCRC 17597 / SA1</strain>
    </source>
</reference>